<dbReference type="RefSeq" id="WP_115471016.1">
    <property type="nucleotide sequence ID" value="NZ_CP014332.1"/>
</dbReference>
<accession>A0A1L6RDG0</accession>
<evidence type="ECO:0000313" key="2">
    <source>
        <dbReference type="Proteomes" id="UP000185473"/>
    </source>
</evidence>
<name>A0A1L6RDG0_9LACO</name>
<dbReference type="STRING" id="1631871.FOL01_1740"/>
<evidence type="ECO:0000313" key="1">
    <source>
        <dbReference type="EMBL" id="APS42599.1"/>
    </source>
</evidence>
<protein>
    <recommendedName>
        <fullName evidence="3">DUF2508 domain-containing protein</fullName>
    </recommendedName>
</protein>
<evidence type="ECO:0008006" key="3">
    <source>
        <dbReference type="Google" id="ProtNLM"/>
    </source>
</evidence>
<dbReference type="Pfam" id="PF10704">
    <property type="entry name" value="DUF2508"/>
    <property type="match status" value="1"/>
</dbReference>
<dbReference type="OrthoDB" id="2146210at2"/>
<gene>
    <name evidence="1" type="ORF">FOL01_1740</name>
</gene>
<dbReference type="AlphaFoldDB" id="A0A1L6RDG0"/>
<sequence>MIFKLHSKRPKFDQQAYDKRLSDAIEHAKYEYEKARNSETAMFESDIAPRMIKAETAKAKQKYFFLLRAARQRGMKGHWSTAFVHPE</sequence>
<dbReference type="Proteomes" id="UP000185473">
    <property type="component" value="Chromosome"/>
</dbReference>
<proteinExistence type="predicted"/>
<dbReference type="EMBL" id="CP014332">
    <property type="protein sequence ID" value="APS42599.1"/>
    <property type="molecule type" value="Genomic_DNA"/>
</dbReference>
<organism evidence="1 2">
    <name type="scientific">Weissella jogaejeotgali</name>
    <dbReference type="NCBI Taxonomy" id="1631871"/>
    <lineage>
        <taxon>Bacteria</taxon>
        <taxon>Bacillati</taxon>
        <taxon>Bacillota</taxon>
        <taxon>Bacilli</taxon>
        <taxon>Lactobacillales</taxon>
        <taxon>Lactobacillaceae</taxon>
        <taxon>Weissella</taxon>
    </lineage>
</organism>
<keyword evidence="2" id="KW-1185">Reference proteome</keyword>
<reference evidence="1 2" key="1">
    <citation type="submission" date="2016-02" db="EMBL/GenBank/DDBJ databases">
        <title>Complete Genome Sequence of Weissella jogaejeotgali FOL01.</title>
        <authorList>
            <person name="Lee J.-H."/>
            <person name="Ku H.-J."/>
        </authorList>
    </citation>
    <scope>NUCLEOTIDE SEQUENCE [LARGE SCALE GENOMIC DNA]</scope>
    <source>
        <strain evidence="1 2">FOL01</strain>
    </source>
</reference>
<dbReference type="KEGG" id="wjo:FOL01_1740"/>
<dbReference type="InterPro" id="IPR019644">
    <property type="entry name" value="DUF2508"/>
</dbReference>